<keyword evidence="1" id="KW-0067">ATP-binding</keyword>
<evidence type="ECO:0000313" key="1">
    <source>
        <dbReference type="EMBL" id="CAA9328230.1"/>
    </source>
</evidence>
<dbReference type="AlphaFoldDB" id="A0A6J4LGG5"/>
<feature type="non-terminal residue" evidence="1">
    <location>
        <position position="34"/>
    </location>
</feature>
<protein>
    <submittedName>
        <fullName evidence="1">ABC transporter, ATP-binding protein (Cluster 5, nickel/peptides/opines)</fullName>
    </submittedName>
</protein>
<dbReference type="InterPro" id="IPR027417">
    <property type="entry name" value="P-loop_NTPase"/>
</dbReference>
<keyword evidence="1" id="KW-0547">Nucleotide-binding</keyword>
<dbReference type="GO" id="GO:0005524">
    <property type="term" value="F:ATP binding"/>
    <property type="evidence" value="ECO:0007669"/>
    <property type="project" value="UniProtKB-KW"/>
</dbReference>
<dbReference type="EMBL" id="CADCUC010000260">
    <property type="protein sequence ID" value="CAA9328230.1"/>
    <property type="molecule type" value="Genomic_DNA"/>
</dbReference>
<sequence length="34" mass="3985">MSLRDYRRQVQMVFQDSYSSLNPRMTVEASIAFG</sequence>
<proteinExistence type="predicted"/>
<organism evidence="1">
    <name type="scientific">uncultured Microvirga sp</name>
    <dbReference type="NCBI Taxonomy" id="412392"/>
    <lineage>
        <taxon>Bacteria</taxon>
        <taxon>Pseudomonadati</taxon>
        <taxon>Pseudomonadota</taxon>
        <taxon>Alphaproteobacteria</taxon>
        <taxon>Hyphomicrobiales</taxon>
        <taxon>Methylobacteriaceae</taxon>
        <taxon>Microvirga</taxon>
        <taxon>environmental samples</taxon>
    </lineage>
</organism>
<gene>
    <name evidence="1" type="ORF">AVDCRST_MAG90-1334</name>
</gene>
<dbReference type="Gene3D" id="3.40.50.300">
    <property type="entry name" value="P-loop containing nucleotide triphosphate hydrolases"/>
    <property type="match status" value="1"/>
</dbReference>
<name>A0A6J4LGG5_9HYPH</name>
<accession>A0A6J4LGG5</accession>
<reference evidence="1" key="1">
    <citation type="submission" date="2020-02" db="EMBL/GenBank/DDBJ databases">
        <authorList>
            <person name="Meier V. D."/>
        </authorList>
    </citation>
    <scope>NUCLEOTIDE SEQUENCE</scope>
    <source>
        <strain evidence="1">AVDCRST_MAG90</strain>
    </source>
</reference>